<dbReference type="InterPro" id="IPR002156">
    <property type="entry name" value="RNaseH_domain"/>
</dbReference>
<keyword evidence="3" id="KW-1185">Reference proteome</keyword>
<dbReference type="GO" id="GO:0004523">
    <property type="term" value="F:RNA-DNA hybrid ribonuclease activity"/>
    <property type="evidence" value="ECO:0007669"/>
    <property type="project" value="InterPro"/>
</dbReference>
<dbReference type="EMBL" id="JAUEPR010000206">
    <property type="protein sequence ID" value="KAK0459881.1"/>
    <property type="molecule type" value="Genomic_DNA"/>
</dbReference>
<comment type="caution">
    <text evidence="2">The sequence shown here is derived from an EMBL/GenBank/DDBJ whole genome shotgun (WGS) entry which is preliminary data.</text>
</comment>
<accession>A0AA39KH80</accession>
<evidence type="ECO:0000259" key="1">
    <source>
        <dbReference type="PROSITE" id="PS50879"/>
    </source>
</evidence>
<name>A0AA39KH80_9AGAR</name>
<dbReference type="GO" id="GO:0003676">
    <property type="term" value="F:nucleic acid binding"/>
    <property type="evidence" value="ECO:0007669"/>
    <property type="project" value="InterPro"/>
</dbReference>
<feature type="domain" description="RNase H type-1" evidence="1">
    <location>
        <begin position="1"/>
        <end position="63"/>
    </location>
</feature>
<dbReference type="InterPro" id="IPR012337">
    <property type="entry name" value="RNaseH-like_sf"/>
</dbReference>
<sequence length="338" mass="39139">MLSKKAAQIEDEGYLSTPNKDLIEKALYLIRKRKAPTQFIWVKGHAGIEGNERADKQADQGRLEDFGDKLEATIPDNFKVTGARLRGLPFKLLYVGTLNSYKKPVRATIKHKGIREDAQDEVERITGNRPTITMIYKGIRKAPIQNKVGDFIWKTIHDCNKCGSYFAHWKPEAQYCHCGELETIEHIVMRCEKSEQARVWDKIEKGWKALTKSEWPGISIGILRGIGGVQLGTAHKTFWYKILISETAWALWKARNERAINDNILDSVTIMDGINRNIDDRINIDWDEVKRYKLSHHKRNEFEKRWCKDHIPGLVLDGRLEVFKIGEWPRCRSEKITK</sequence>
<dbReference type="PROSITE" id="PS50879">
    <property type="entry name" value="RNASE_H_1"/>
    <property type="match status" value="1"/>
</dbReference>
<organism evidence="2 3">
    <name type="scientific">Armillaria novae-zelandiae</name>
    <dbReference type="NCBI Taxonomy" id="153914"/>
    <lineage>
        <taxon>Eukaryota</taxon>
        <taxon>Fungi</taxon>
        <taxon>Dikarya</taxon>
        <taxon>Basidiomycota</taxon>
        <taxon>Agaricomycotina</taxon>
        <taxon>Agaricomycetes</taxon>
        <taxon>Agaricomycetidae</taxon>
        <taxon>Agaricales</taxon>
        <taxon>Marasmiineae</taxon>
        <taxon>Physalacriaceae</taxon>
        <taxon>Armillaria</taxon>
    </lineage>
</organism>
<dbReference type="Gene3D" id="3.30.420.10">
    <property type="entry name" value="Ribonuclease H-like superfamily/Ribonuclease H"/>
    <property type="match status" value="1"/>
</dbReference>
<evidence type="ECO:0000313" key="2">
    <source>
        <dbReference type="EMBL" id="KAK0459881.1"/>
    </source>
</evidence>
<evidence type="ECO:0000313" key="3">
    <source>
        <dbReference type="Proteomes" id="UP001175227"/>
    </source>
</evidence>
<dbReference type="Pfam" id="PF00075">
    <property type="entry name" value="RNase_H"/>
    <property type="match status" value="1"/>
</dbReference>
<gene>
    <name evidence="2" type="ORF">IW261DRAFT_1350684</name>
</gene>
<proteinExistence type="predicted"/>
<dbReference type="AlphaFoldDB" id="A0AA39KH80"/>
<dbReference type="Proteomes" id="UP001175227">
    <property type="component" value="Unassembled WGS sequence"/>
</dbReference>
<protein>
    <recommendedName>
        <fullName evidence="1">RNase H type-1 domain-containing protein</fullName>
    </recommendedName>
</protein>
<dbReference type="SUPFAM" id="SSF53098">
    <property type="entry name" value="Ribonuclease H-like"/>
    <property type="match status" value="1"/>
</dbReference>
<dbReference type="InterPro" id="IPR036397">
    <property type="entry name" value="RNaseH_sf"/>
</dbReference>
<reference evidence="2" key="1">
    <citation type="submission" date="2023-06" db="EMBL/GenBank/DDBJ databases">
        <authorList>
            <consortium name="Lawrence Berkeley National Laboratory"/>
            <person name="Ahrendt S."/>
            <person name="Sahu N."/>
            <person name="Indic B."/>
            <person name="Wong-Bajracharya J."/>
            <person name="Merenyi Z."/>
            <person name="Ke H.-M."/>
            <person name="Monk M."/>
            <person name="Kocsube S."/>
            <person name="Drula E."/>
            <person name="Lipzen A."/>
            <person name="Balint B."/>
            <person name="Henrissat B."/>
            <person name="Andreopoulos B."/>
            <person name="Martin F.M."/>
            <person name="Harder C.B."/>
            <person name="Rigling D."/>
            <person name="Ford K.L."/>
            <person name="Foster G.D."/>
            <person name="Pangilinan J."/>
            <person name="Papanicolaou A."/>
            <person name="Barry K."/>
            <person name="LaButti K."/>
            <person name="Viragh M."/>
            <person name="Koriabine M."/>
            <person name="Yan M."/>
            <person name="Riley R."/>
            <person name="Champramary S."/>
            <person name="Plett K.L."/>
            <person name="Tsai I.J."/>
            <person name="Slot J."/>
            <person name="Sipos G."/>
            <person name="Plett J."/>
            <person name="Nagy L.G."/>
            <person name="Grigoriev I.V."/>
        </authorList>
    </citation>
    <scope>NUCLEOTIDE SEQUENCE</scope>
    <source>
        <strain evidence="2">ICMP 16352</strain>
    </source>
</reference>